<gene>
    <name evidence="2" type="ORF">HELGO_WM10138</name>
</gene>
<sequence length="742" mass="86647">MVAELKWYYALKKSTLEGYKELLILLPKVVFVYALAMIMDVFKFLSFLKKMLLKKIVFIPFLVMLFLFFYYTFLISGKPDSKTFEDKLLPNFYYDVGIVIRDQEGRLAGSIAQPQSFNEHPSLFLEQTPDFFWSLMKEQYDPHLDFDNNATSFLNGVWQNPRYFNGMDAFAPFVESMDVVSRLLWEQEFSVRPNPTLTQQLVTAFSIKHLAKVSDNRERLGLSKTFYHQLKKDEGANFKRWLLSEKSFFFAEGKGFGFRDASEIFFGKEVLKLTEIEQIILLAMYKKTYRIDRSLKVQKEQWARIKEEAIKIVNASELISNSFYMKSQISKLTQPKIPYFPDTLMEVVGKITAQNQEAFTTLPSRSKALLGSTKEIIGQELDTLSQDYNINAKSKIITNVNINFYLNDNFYFNRYMERASENLNLSSAWVSVVNDKGEFLRIFQKNSSYQNPPEIGNLAKLFTGILFANRGDKYYTKYCNKRIDTMPSLGGTKQCRGNSWVDARRLFAGGSLLPLYDGFTKYKVKDTKGEQSHYTPIYMKEIEILYRNLALRTLQNNEPREDLGLGKLQMSPLDFQVSLHKITQLLYQNNTNFFDAKLIKDFDYHDINNTHIESPIKNFSLHSPTALSPAFQKFFEKEKKITLKTLFKTPIYKQYGTLKWMRNYIKVKFLFAQESHINGTHWLVGGFKKSGKFYSFVIHLEDPSLSKKSIKKSIQQMLELTLKSLNKPEQMKHEYMKMIYDD</sequence>
<organism evidence="2">
    <name type="scientific">uncultured Sulfurovum sp</name>
    <dbReference type="NCBI Taxonomy" id="269237"/>
    <lineage>
        <taxon>Bacteria</taxon>
        <taxon>Pseudomonadati</taxon>
        <taxon>Campylobacterota</taxon>
        <taxon>Epsilonproteobacteria</taxon>
        <taxon>Campylobacterales</taxon>
        <taxon>Sulfurovaceae</taxon>
        <taxon>Sulfurovum</taxon>
        <taxon>environmental samples</taxon>
    </lineage>
</organism>
<keyword evidence="1" id="KW-0812">Transmembrane</keyword>
<feature type="transmembrane region" description="Helical" evidence="1">
    <location>
        <begin position="56"/>
        <end position="74"/>
    </location>
</feature>
<accession>A0A6S6SBY5</accession>
<feature type="transmembrane region" description="Helical" evidence="1">
    <location>
        <begin position="22"/>
        <end position="44"/>
    </location>
</feature>
<dbReference type="AlphaFoldDB" id="A0A6S6SBY5"/>
<protein>
    <recommendedName>
        <fullName evidence="3">Glycosyl transferase family 51 domain-containing protein</fullName>
    </recommendedName>
</protein>
<reference evidence="2" key="1">
    <citation type="submission" date="2020-01" db="EMBL/GenBank/DDBJ databases">
        <authorList>
            <person name="Meier V. D."/>
            <person name="Meier V D."/>
        </authorList>
    </citation>
    <scope>NUCLEOTIDE SEQUENCE</scope>
    <source>
        <strain evidence="2">HLG_WM_MAG_05</strain>
    </source>
</reference>
<keyword evidence="1" id="KW-0472">Membrane</keyword>
<name>A0A6S6SBY5_9BACT</name>
<evidence type="ECO:0000256" key="1">
    <source>
        <dbReference type="SAM" id="Phobius"/>
    </source>
</evidence>
<proteinExistence type="predicted"/>
<evidence type="ECO:0008006" key="3">
    <source>
        <dbReference type="Google" id="ProtNLM"/>
    </source>
</evidence>
<keyword evidence="1" id="KW-1133">Transmembrane helix</keyword>
<evidence type="ECO:0000313" key="2">
    <source>
        <dbReference type="EMBL" id="CAA6800802.1"/>
    </source>
</evidence>
<dbReference type="EMBL" id="CACVAU010000002">
    <property type="protein sequence ID" value="CAA6800802.1"/>
    <property type="molecule type" value="Genomic_DNA"/>
</dbReference>